<dbReference type="InterPro" id="IPR036188">
    <property type="entry name" value="FAD/NAD-bd_sf"/>
</dbReference>
<dbReference type="SUPFAM" id="SSF51905">
    <property type="entry name" value="FAD/NAD(P)-binding domain"/>
    <property type="match status" value="1"/>
</dbReference>
<dbReference type="InterPro" id="IPR007867">
    <property type="entry name" value="GMC_OxRtase_C"/>
</dbReference>
<feature type="domain" description="Glucose-methanol-choline oxidoreductase C-terminal" evidence="6">
    <location>
        <begin position="371"/>
        <end position="553"/>
    </location>
</feature>
<dbReference type="PIRSF" id="PIRSF000137">
    <property type="entry name" value="Alcohol_oxidase"/>
    <property type="match status" value="1"/>
</dbReference>
<accession>A0ABT0CTQ9</accession>
<evidence type="ECO:0000259" key="6">
    <source>
        <dbReference type="Pfam" id="PF05199"/>
    </source>
</evidence>
<keyword evidence="4" id="KW-0274">FAD</keyword>
<geneLocation type="plasmid" evidence="7">
    <name>unnamed</name>
</geneLocation>
<dbReference type="RefSeq" id="WP_241605700.1">
    <property type="nucleotide sequence ID" value="NZ_JAKVIN010000014.1"/>
</dbReference>
<dbReference type="Gene3D" id="3.30.410.40">
    <property type="match status" value="1"/>
</dbReference>
<evidence type="ECO:0000256" key="2">
    <source>
        <dbReference type="ARBA" id="ARBA00010790"/>
    </source>
</evidence>
<evidence type="ECO:0000256" key="4">
    <source>
        <dbReference type="ARBA" id="ARBA00022827"/>
    </source>
</evidence>
<keyword evidence="3" id="KW-0285">Flavoprotein</keyword>
<dbReference type="PANTHER" id="PTHR11552:SF147">
    <property type="entry name" value="CHOLINE DEHYDROGENASE, MITOCHONDRIAL"/>
    <property type="match status" value="1"/>
</dbReference>
<proteinExistence type="inferred from homology"/>
<sequence>MIYDYVIVGGGSAGAALAGRLSENPSKQVALLEAGPDTPPNNVPDVISDSYPGLSYFDPKFHWSKLRVYARNPRSNSEVIPPTRLEQARVMGGGSSINGQFAVRGLPADYDEWQAMGVAGWSWEDMLPYFRKLERDLDFDGPLHGKDGPMPIRRVFPKDWAGFTRSVLAVTEKDAPYREDYNASFDEGSFPMPLANENDHRVSTALGYLTREARARKNLYIFADTQVEALEVDGKRITGVHAHTGDRPSELWRAREVILCSGALHTPPILLRAGIGPAADLRALGIPVLADLPGVGANLMDHPHLSVGAHFRRSARLRRGQRRHIFLGVRYSSGYEGCSPSDMLLMPVNRAGWHPLGKAMGALNVCVNKSYSRGTVSLKTADWRDEPVVNLNLAGDERDLMRLVDGFERIYRIMEDPRVQAHVNTWFLAGYTEEARSLSVRKLSNYVKTGTAALLFDYAPFFRETLLRQKFGTTERMHHMMQNRDLIVDWAKKAVWSGWHVSCSCRMGGDDDPMAVLDNQCRVRGVEGLRVVDASAMPSVIAANTNITTIAMAEKAADLILNS</sequence>
<dbReference type="PANTHER" id="PTHR11552">
    <property type="entry name" value="GLUCOSE-METHANOL-CHOLINE GMC OXIDOREDUCTASE"/>
    <property type="match status" value="1"/>
</dbReference>
<dbReference type="Proteomes" id="UP001201844">
    <property type="component" value="Unassembled WGS sequence"/>
</dbReference>
<evidence type="ECO:0000259" key="5">
    <source>
        <dbReference type="Pfam" id="PF00732"/>
    </source>
</evidence>
<evidence type="ECO:0000256" key="3">
    <source>
        <dbReference type="ARBA" id="ARBA00022630"/>
    </source>
</evidence>
<protein>
    <submittedName>
        <fullName evidence="7">GMC family oxidoreductase N-terminal domain-containing protein</fullName>
    </submittedName>
</protein>
<dbReference type="SUPFAM" id="SSF54373">
    <property type="entry name" value="FAD-linked reductases, C-terminal domain"/>
    <property type="match status" value="1"/>
</dbReference>
<comment type="cofactor">
    <cofactor evidence="1">
        <name>FAD</name>
        <dbReference type="ChEBI" id="CHEBI:57692"/>
    </cofactor>
</comment>
<dbReference type="Gene3D" id="3.50.50.60">
    <property type="entry name" value="FAD/NAD(P)-binding domain"/>
    <property type="match status" value="2"/>
</dbReference>
<keyword evidence="7" id="KW-0614">Plasmid</keyword>
<organism evidence="7 8">
    <name type="scientific">Shinella sedimenti</name>
    <dbReference type="NCBI Taxonomy" id="2919913"/>
    <lineage>
        <taxon>Bacteria</taxon>
        <taxon>Pseudomonadati</taxon>
        <taxon>Pseudomonadota</taxon>
        <taxon>Alphaproteobacteria</taxon>
        <taxon>Hyphomicrobiales</taxon>
        <taxon>Rhizobiaceae</taxon>
        <taxon>Shinella</taxon>
    </lineage>
</organism>
<reference evidence="7 8" key="1">
    <citation type="submission" date="2022-02" db="EMBL/GenBank/DDBJ databases">
        <title>Shinella B3.7 sp. nov., isolated from Sediment (Zhairuo Island).</title>
        <authorList>
            <person name="Chen G."/>
        </authorList>
    </citation>
    <scope>NUCLEOTIDE SEQUENCE [LARGE SCALE GENOMIC DNA]</scope>
    <source>
        <strain evidence="7 8">B3.7</strain>
        <plasmid evidence="7">unnamed</plasmid>
    </source>
</reference>
<evidence type="ECO:0000313" key="8">
    <source>
        <dbReference type="Proteomes" id="UP001201844"/>
    </source>
</evidence>
<comment type="similarity">
    <text evidence="2">Belongs to the GMC oxidoreductase family.</text>
</comment>
<dbReference type="Pfam" id="PF00732">
    <property type="entry name" value="GMC_oxred_N"/>
    <property type="match status" value="1"/>
</dbReference>
<keyword evidence="8" id="KW-1185">Reference proteome</keyword>
<evidence type="ECO:0000256" key="1">
    <source>
        <dbReference type="ARBA" id="ARBA00001974"/>
    </source>
</evidence>
<name>A0ABT0CTQ9_9HYPH</name>
<feature type="domain" description="Glucose-methanol-choline oxidoreductase N-terminal" evidence="5">
    <location>
        <begin position="3"/>
        <end position="303"/>
    </location>
</feature>
<dbReference type="EMBL" id="JAKVIN010000014">
    <property type="protein sequence ID" value="MCJ8151993.1"/>
    <property type="molecule type" value="Genomic_DNA"/>
</dbReference>
<dbReference type="InterPro" id="IPR012132">
    <property type="entry name" value="GMC_OxRdtase"/>
</dbReference>
<gene>
    <name evidence="7" type="ORF">MKI86_22965</name>
</gene>
<dbReference type="Pfam" id="PF05199">
    <property type="entry name" value="GMC_oxred_C"/>
    <property type="match status" value="1"/>
</dbReference>
<dbReference type="InterPro" id="IPR000172">
    <property type="entry name" value="GMC_OxRdtase_N"/>
</dbReference>
<comment type="caution">
    <text evidence="7">The sequence shown here is derived from an EMBL/GenBank/DDBJ whole genome shotgun (WGS) entry which is preliminary data.</text>
</comment>
<evidence type="ECO:0000313" key="7">
    <source>
        <dbReference type="EMBL" id="MCJ8151993.1"/>
    </source>
</evidence>